<evidence type="ECO:0000313" key="1">
    <source>
        <dbReference type="EMBL" id="SHG90444.1"/>
    </source>
</evidence>
<accession>A0A1M5NLH2</accession>
<dbReference type="EMBL" id="LT670818">
    <property type="protein sequence ID" value="SHG90444.1"/>
    <property type="molecule type" value="Genomic_DNA"/>
</dbReference>
<gene>
    <name evidence="1" type="ORF">SAMN05444169_4731</name>
</gene>
<dbReference type="Proteomes" id="UP000190675">
    <property type="component" value="Chromosome I"/>
</dbReference>
<reference evidence="1 2" key="1">
    <citation type="submission" date="2016-11" db="EMBL/GenBank/DDBJ databases">
        <authorList>
            <person name="Jaros S."/>
            <person name="Januszkiewicz K."/>
            <person name="Wedrychowicz H."/>
        </authorList>
    </citation>
    <scope>NUCLEOTIDE SEQUENCE [LARGE SCALE GENOMIC DNA]</scope>
    <source>
        <strain evidence="1 2">GAS242</strain>
    </source>
</reference>
<dbReference type="Pfam" id="PF12071">
    <property type="entry name" value="DUF3551"/>
    <property type="match status" value="1"/>
</dbReference>
<organism evidence="1 2">
    <name type="scientific">Bradyrhizobium erythrophlei</name>
    <dbReference type="NCBI Taxonomy" id="1437360"/>
    <lineage>
        <taxon>Bacteria</taxon>
        <taxon>Pseudomonadati</taxon>
        <taxon>Pseudomonadota</taxon>
        <taxon>Alphaproteobacteria</taxon>
        <taxon>Hyphomicrobiales</taxon>
        <taxon>Nitrobacteraceae</taxon>
        <taxon>Bradyrhizobium</taxon>
    </lineage>
</organism>
<dbReference type="AlphaFoldDB" id="A0A1M5NLH2"/>
<proteinExistence type="predicted"/>
<evidence type="ECO:0000313" key="2">
    <source>
        <dbReference type="Proteomes" id="UP000190675"/>
    </source>
</evidence>
<name>A0A1M5NLH2_9BRAD</name>
<evidence type="ECO:0008006" key="3">
    <source>
        <dbReference type="Google" id="ProtNLM"/>
    </source>
</evidence>
<dbReference type="InterPro" id="IPR021937">
    <property type="entry name" value="DUF3551"/>
</dbReference>
<protein>
    <recommendedName>
        <fullName evidence="3">DUF3551 domain-containing protein</fullName>
    </recommendedName>
</protein>
<sequence>MKGSLTLGVAAISCAASFLSEAPAAARDHEYCRRDITSYMLQCGFDTLAQCQEMSFGRGADCFRNPSLGSAADTYAYAPGVSKTYAYAPHRPK</sequence>